<organism evidence="9 10">
    <name type="scientific">Candidatus Fervidibacter sacchari</name>
    <dbReference type="NCBI Taxonomy" id="1448929"/>
    <lineage>
        <taxon>Bacteria</taxon>
        <taxon>Candidatus Fervidibacterota</taxon>
        <taxon>Candidatus Fervidibacter</taxon>
    </lineage>
</organism>
<evidence type="ECO:0000259" key="8">
    <source>
        <dbReference type="PROSITE" id="PS50011"/>
    </source>
</evidence>
<dbReference type="Gene3D" id="1.10.510.10">
    <property type="entry name" value="Transferase(Phosphotransferase) domain 1"/>
    <property type="match status" value="1"/>
</dbReference>
<evidence type="ECO:0000313" key="10">
    <source>
        <dbReference type="Proteomes" id="UP001204798"/>
    </source>
</evidence>
<evidence type="ECO:0000313" key="9">
    <source>
        <dbReference type="EMBL" id="MCS3921193.1"/>
    </source>
</evidence>
<feature type="transmembrane region" description="Helical" evidence="7">
    <location>
        <begin position="505"/>
        <end position="524"/>
    </location>
</feature>
<feature type="transmembrane region" description="Helical" evidence="7">
    <location>
        <begin position="556"/>
        <end position="576"/>
    </location>
</feature>
<dbReference type="InterPro" id="IPR011009">
    <property type="entry name" value="Kinase-like_dom_sf"/>
</dbReference>
<gene>
    <name evidence="9" type="ORF">M2350_003639</name>
</gene>
<accession>A0ABT2EW94</accession>
<dbReference type="PROSITE" id="PS50011">
    <property type="entry name" value="PROTEIN_KINASE_DOM"/>
    <property type="match status" value="1"/>
</dbReference>
<keyword evidence="1" id="KW-0808">Transferase</keyword>
<feature type="region of interest" description="Disordered" evidence="6">
    <location>
        <begin position="315"/>
        <end position="375"/>
    </location>
</feature>
<evidence type="ECO:0000256" key="1">
    <source>
        <dbReference type="ARBA" id="ARBA00022679"/>
    </source>
</evidence>
<dbReference type="PANTHER" id="PTHR43289:SF6">
    <property type="entry name" value="SERINE_THREONINE-PROTEIN KINASE NEKL-3"/>
    <property type="match status" value="1"/>
</dbReference>
<evidence type="ECO:0000256" key="2">
    <source>
        <dbReference type="ARBA" id="ARBA00022741"/>
    </source>
</evidence>
<dbReference type="EMBL" id="JANUCP010000010">
    <property type="protein sequence ID" value="MCS3921193.1"/>
    <property type="molecule type" value="Genomic_DNA"/>
</dbReference>
<feature type="compositionally biased region" description="Pro residues" evidence="6">
    <location>
        <begin position="337"/>
        <end position="347"/>
    </location>
</feature>
<feature type="binding site" evidence="5">
    <location>
        <position position="80"/>
    </location>
    <ligand>
        <name>ATP</name>
        <dbReference type="ChEBI" id="CHEBI:30616"/>
    </ligand>
</feature>
<dbReference type="GO" id="GO:0004674">
    <property type="term" value="F:protein serine/threonine kinase activity"/>
    <property type="evidence" value="ECO:0007669"/>
    <property type="project" value="UniProtKB-KW"/>
</dbReference>
<keyword evidence="4 5" id="KW-0067">ATP-binding</keyword>
<name>A0ABT2EW94_9BACT</name>
<dbReference type="RefSeq" id="WP_259102123.1">
    <property type="nucleotide sequence ID" value="NZ_CP130454.1"/>
</dbReference>
<sequence length="588" mass="64794">MVQGSAARPMQMCPKCSQNNTLTARSCIHCGSPLPSIPLLAKNTVLNNRYTVLQVLGFGGFSAVYLAFDQRLSNRKVAVKELLHTDPAIVQQFETEAKLLATLSHPALPKAFDWFKQFGTDRYYLVMEFIDGVSAWEMVNRSGPMTPHSALRLMEPVFDAVAYLHRQNPPVLHRDIKPQNILVSRDRKVYLVDFGIAKVGGAGQKTATGARGVTPGFSPPEQYLATGETDVRSDIYSLGATMYFLLTGKVPPDATERLQREMAGQPSLEPIRSVNTAVSQQVEQAIMMAMALRKEQRFNSVEEFLAGLKGQTMLIQPPAPVPAPQPPMPQPSQQQPMPQPPVQPPVMQPTSVSQPAQPPAPAPMQPSPAQMTPPPVVGGAREWCPACKAYFYIADPSQQFVNCPNCGQLIHRAIGVPHPLYHPQQITSTLYPLQVLLANKRTLIRIGAVVAIISLTILPLVSCGEMQVTGLDILEGGRTEFRILLAISILSCIVALFLRNPAHCLISTVIGLVSFVALALWVRYGPTEVPLELRGEARQWAEESARIARTMIHYRFGSFSAIAGFALAIWAAYQWLREEMSIWRRVSH</sequence>
<evidence type="ECO:0000256" key="5">
    <source>
        <dbReference type="PROSITE-ProRule" id="PRU10141"/>
    </source>
</evidence>
<keyword evidence="7" id="KW-1133">Transmembrane helix</keyword>
<dbReference type="PROSITE" id="PS00107">
    <property type="entry name" value="PROTEIN_KINASE_ATP"/>
    <property type="match status" value="1"/>
</dbReference>
<evidence type="ECO:0000256" key="7">
    <source>
        <dbReference type="SAM" id="Phobius"/>
    </source>
</evidence>
<dbReference type="PROSITE" id="PS00108">
    <property type="entry name" value="PROTEIN_KINASE_ST"/>
    <property type="match status" value="1"/>
</dbReference>
<dbReference type="PANTHER" id="PTHR43289">
    <property type="entry name" value="MITOGEN-ACTIVATED PROTEIN KINASE KINASE KINASE 20-RELATED"/>
    <property type="match status" value="1"/>
</dbReference>
<dbReference type="SMART" id="SM00220">
    <property type="entry name" value="S_TKc"/>
    <property type="match status" value="1"/>
</dbReference>
<dbReference type="Gene3D" id="3.30.200.20">
    <property type="entry name" value="Phosphorylase Kinase, domain 1"/>
    <property type="match status" value="1"/>
</dbReference>
<dbReference type="SUPFAM" id="SSF56112">
    <property type="entry name" value="Protein kinase-like (PK-like)"/>
    <property type="match status" value="1"/>
</dbReference>
<keyword evidence="7" id="KW-0812">Transmembrane</keyword>
<dbReference type="InterPro" id="IPR017441">
    <property type="entry name" value="Protein_kinase_ATP_BS"/>
</dbReference>
<dbReference type="Pfam" id="PF00069">
    <property type="entry name" value="Pkinase"/>
    <property type="match status" value="1"/>
</dbReference>
<evidence type="ECO:0000256" key="6">
    <source>
        <dbReference type="SAM" id="MobiDB-lite"/>
    </source>
</evidence>
<feature type="compositionally biased region" description="Pro residues" evidence="6">
    <location>
        <begin position="356"/>
        <end position="375"/>
    </location>
</feature>
<comment type="caution">
    <text evidence="9">The sequence shown here is derived from an EMBL/GenBank/DDBJ whole genome shotgun (WGS) entry which is preliminary data.</text>
</comment>
<keyword evidence="9" id="KW-0723">Serine/threonine-protein kinase</keyword>
<feature type="transmembrane region" description="Helical" evidence="7">
    <location>
        <begin position="481"/>
        <end position="498"/>
    </location>
</feature>
<reference evidence="9 10" key="1">
    <citation type="submission" date="2022-08" db="EMBL/GenBank/DDBJ databases">
        <title>Bacterial and archaeal communities from various locations to study Microbial Dark Matter (Phase II).</title>
        <authorList>
            <person name="Stepanauskas R."/>
        </authorList>
    </citation>
    <scope>NUCLEOTIDE SEQUENCE [LARGE SCALE GENOMIC DNA]</scope>
    <source>
        <strain evidence="9 10">PD1</strain>
    </source>
</reference>
<keyword evidence="7" id="KW-0472">Membrane</keyword>
<dbReference type="CDD" id="cd14014">
    <property type="entry name" value="STKc_PknB_like"/>
    <property type="match status" value="1"/>
</dbReference>
<dbReference type="InterPro" id="IPR000719">
    <property type="entry name" value="Prot_kinase_dom"/>
</dbReference>
<keyword evidence="2 5" id="KW-0547">Nucleotide-binding</keyword>
<dbReference type="InterPro" id="IPR008271">
    <property type="entry name" value="Ser/Thr_kinase_AS"/>
</dbReference>
<dbReference type="Proteomes" id="UP001204798">
    <property type="component" value="Unassembled WGS sequence"/>
</dbReference>
<keyword evidence="10" id="KW-1185">Reference proteome</keyword>
<proteinExistence type="predicted"/>
<keyword evidence="3 9" id="KW-0418">Kinase</keyword>
<evidence type="ECO:0000256" key="3">
    <source>
        <dbReference type="ARBA" id="ARBA00022777"/>
    </source>
</evidence>
<feature type="transmembrane region" description="Helical" evidence="7">
    <location>
        <begin position="443"/>
        <end position="461"/>
    </location>
</feature>
<feature type="compositionally biased region" description="Pro residues" evidence="6">
    <location>
        <begin position="317"/>
        <end position="330"/>
    </location>
</feature>
<protein>
    <submittedName>
        <fullName evidence="9">Serine/threonine protein kinase</fullName>
    </submittedName>
</protein>
<feature type="domain" description="Protein kinase" evidence="8">
    <location>
        <begin position="50"/>
        <end position="314"/>
    </location>
</feature>
<evidence type="ECO:0000256" key="4">
    <source>
        <dbReference type="ARBA" id="ARBA00022840"/>
    </source>
</evidence>